<dbReference type="GO" id="GO:0008270">
    <property type="term" value="F:zinc ion binding"/>
    <property type="evidence" value="ECO:0007669"/>
    <property type="project" value="InterPro"/>
</dbReference>
<feature type="region of interest" description="Disordered" evidence="8">
    <location>
        <begin position="1"/>
        <end position="21"/>
    </location>
</feature>
<feature type="domain" description="Aspartate/glutamate/uridylate kinase" evidence="9">
    <location>
        <begin position="32"/>
        <end position="276"/>
    </location>
</feature>
<keyword evidence="7" id="KW-0170">Cobalt</keyword>
<evidence type="ECO:0000256" key="2">
    <source>
        <dbReference type="ARBA" id="ARBA00022605"/>
    </source>
</evidence>
<dbReference type="GO" id="GO:0016811">
    <property type="term" value="F:hydrolase activity, acting on carbon-nitrogen (but not peptide) bonds, in linear amides"/>
    <property type="evidence" value="ECO:0007669"/>
    <property type="project" value="InterPro"/>
</dbReference>
<dbReference type="Pfam" id="PF00696">
    <property type="entry name" value="AA_kinase"/>
    <property type="match status" value="1"/>
</dbReference>
<dbReference type="Gene3D" id="3.40.1160.10">
    <property type="entry name" value="Acetylglutamate kinase-like"/>
    <property type="match status" value="1"/>
</dbReference>
<dbReference type="InterPro" id="IPR050072">
    <property type="entry name" value="Peptidase_M20A"/>
</dbReference>
<evidence type="ECO:0000259" key="9">
    <source>
        <dbReference type="Pfam" id="PF00696"/>
    </source>
</evidence>
<evidence type="ECO:0000256" key="4">
    <source>
        <dbReference type="ARBA" id="ARBA00022801"/>
    </source>
</evidence>
<dbReference type="PANTHER" id="PTHR43808">
    <property type="entry name" value="ACETYLORNITHINE DEACETYLASE"/>
    <property type="match status" value="1"/>
</dbReference>
<keyword evidence="5" id="KW-0862">Zinc</keyword>
<dbReference type="InterPro" id="IPR002933">
    <property type="entry name" value="Peptidase_M20"/>
</dbReference>
<organism evidence="10 11">
    <name type="scientific">Chitinimonas arctica</name>
    <dbReference type="NCBI Taxonomy" id="2594795"/>
    <lineage>
        <taxon>Bacteria</taxon>
        <taxon>Pseudomonadati</taxon>
        <taxon>Pseudomonadota</taxon>
        <taxon>Betaproteobacteria</taxon>
        <taxon>Neisseriales</taxon>
        <taxon>Chitinibacteraceae</taxon>
        <taxon>Chitinimonas</taxon>
    </lineage>
</organism>
<evidence type="ECO:0000256" key="5">
    <source>
        <dbReference type="ARBA" id="ARBA00022833"/>
    </source>
</evidence>
<dbReference type="GO" id="GO:0009085">
    <property type="term" value="P:lysine biosynthetic process"/>
    <property type="evidence" value="ECO:0007669"/>
    <property type="project" value="UniProtKB-KW"/>
</dbReference>
<evidence type="ECO:0000313" key="11">
    <source>
        <dbReference type="Proteomes" id="UP000317550"/>
    </source>
</evidence>
<dbReference type="InterPro" id="IPR001048">
    <property type="entry name" value="Asp/Glu/Uridylate_kinase"/>
</dbReference>
<evidence type="ECO:0000256" key="8">
    <source>
        <dbReference type="SAM" id="MobiDB-lite"/>
    </source>
</evidence>
<dbReference type="AlphaFoldDB" id="A0A516SBE7"/>
<dbReference type="NCBIfam" id="TIGR01902">
    <property type="entry name" value="dapE-lys-deAc"/>
    <property type="match status" value="1"/>
</dbReference>
<dbReference type="KEGG" id="cari:FNU76_03410"/>
<reference evidence="11" key="1">
    <citation type="submission" date="2019-07" db="EMBL/GenBank/DDBJ databases">
        <title>Chitinimonas sp. nov., isolated from Ny-Alesund, arctica soil.</title>
        <authorList>
            <person name="Xu Q."/>
            <person name="Peng F."/>
        </authorList>
    </citation>
    <scope>NUCLEOTIDE SEQUENCE [LARGE SCALE GENOMIC DNA]</scope>
    <source>
        <strain evidence="11">R3-44</strain>
    </source>
</reference>
<evidence type="ECO:0000256" key="7">
    <source>
        <dbReference type="ARBA" id="ARBA00023285"/>
    </source>
</evidence>
<dbReference type="OrthoDB" id="9808195at2"/>
<dbReference type="InterPro" id="IPR001261">
    <property type="entry name" value="ArgE/DapE_CS"/>
</dbReference>
<keyword evidence="6" id="KW-0457">Lysine biosynthesis</keyword>
<keyword evidence="1" id="KW-0963">Cytoplasm</keyword>
<evidence type="ECO:0000256" key="3">
    <source>
        <dbReference type="ARBA" id="ARBA00022723"/>
    </source>
</evidence>
<accession>A0A516SBE7</accession>
<dbReference type="PROSITE" id="PS00758">
    <property type="entry name" value="ARGE_DAPE_CPG2_1"/>
    <property type="match status" value="1"/>
</dbReference>
<name>A0A516SBE7_9NEIS</name>
<keyword evidence="11" id="KW-1185">Reference proteome</keyword>
<gene>
    <name evidence="10" type="ORF">FNU76_03410</name>
</gene>
<sequence length="645" mass="69373">MTAATSTETKQLETAAKQTAAAAPSKAREPLYVVKVGSASLDAGGVIFEDIRKLSLSGRRVLVVMGGGSAIERQYASEGRTMVFHTLSNGDQVRTADAEDIATLVRAYETAVIPQVTHQLRQQGLRAFVAPAFSLGLVEASRNRPIKVNRDGKSIIVRDHLVGQPLRCQTRLLQHLLENHDVVCLTAPVADADVAGGILNTDADLLAAFLAVTLKADHVRFVTGTPGILRQVDDPASVVTDIFPGDELDFVRGRMKQKMRAAHYVIEQGNADVRIVGPHALSQPLGSTHIWPLVPPHPAVKMLTQAASINSVSTDETEFVNWLVSLCQRQGVRAWMDEAGNFVASKGEGVDHLMMLSHVDTVPGPWRPVLNEDGHVCARGIVDAKGSLINFVEALLAAEVPAHGKLTVVGAVEEEVTSSKGAFHIRDTMPADAVIIGEPSRYDTLTLGYYGLLKLRILAAVPHAHSAGKGIVSAPDLMVTTVAKLRSGAEQFDPEGIDALISAKSWSDPARQFAEGILNFRLSPKADLAALLQVVAESEGAEVSCEILCATPGYTTGRTCELARSFNRAFAADGIKPRYVVKKGTSDMNTLATTWTGVDMVAYGPGDSSLDHTSHEFITAEEYQQARQVLDKAIQNWFTGRRPQP</sequence>
<protein>
    <submittedName>
        <fullName evidence="10">M20/M25/M40 family metallo-hydrolase</fullName>
    </submittedName>
</protein>
<evidence type="ECO:0000256" key="6">
    <source>
        <dbReference type="ARBA" id="ARBA00023154"/>
    </source>
</evidence>
<evidence type="ECO:0000256" key="1">
    <source>
        <dbReference type="ARBA" id="ARBA00022490"/>
    </source>
</evidence>
<keyword evidence="2" id="KW-0028">Amino-acid biosynthesis</keyword>
<dbReference type="SUPFAM" id="SSF53187">
    <property type="entry name" value="Zn-dependent exopeptidases"/>
    <property type="match status" value="1"/>
</dbReference>
<dbReference type="Pfam" id="PF01546">
    <property type="entry name" value="Peptidase_M20"/>
    <property type="match status" value="1"/>
</dbReference>
<dbReference type="InterPro" id="IPR010175">
    <property type="entry name" value="LysK"/>
</dbReference>
<keyword evidence="4 10" id="KW-0378">Hydrolase</keyword>
<dbReference type="Gene3D" id="3.40.630.10">
    <property type="entry name" value="Zn peptidases"/>
    <property type="match status" value="2"/>
</dbReference>
<dbReference type="RefSeq" id="WP_143856402.1">
    <property type="nucleotide sequence ID" value="NZ_CP041730.1"/>
</dbReference>
<keyword evidence="3" id="KW-0479">Metal-binding</keyword>
<dbReference type="EMBL" id="CP041730">
    <property type="protein sequence ID" value="QDQ25477.1"/>
    <property type="molecule type" value="Genomic_DNA"/>
</dbReference>
<proteinExistence type="predicted"/>
<dbReference type="GO" id="GO:0050897">
    <property type="term" value="F:cobalt ion binding"/>
    <property type="evidence" value="ECO:0007669"/>
    <property type="project" value="InterPro"/>
</dbReference>
<evidence type="ECO:0000313" key="10">
    <source>
        <dbReference type="EMBL" id="QDQ25477.1"/>
    </source>
</evidence>
<dbReference type="Proteomes" id="UP000317550">
    <property type="component" value="Chromosome"/>
</dbReference>
<dbReference type="InterPro" id="IPR036393">
    <property type="entry name" value="AceGlu_kinase-like_sf"/>
</dbReference>
<dbReference type="PANTHER" id="PTHR43808:SF28">
    <property type="entry name" value="[LYSW]-LYSINE_[LYSW]-ORNITHINE HYDROLASE"/>
    <property type="match status" value="1"/>
</dbReference>
<dbReference type="SUPFAM" id="SSF53633">
    <property type="entry name" value="Carbamate kinase-like"/>
    <property type="match status" value="1"/>
</dbReference>